<keyword evidence="7" id="KW-1185">Reference proteome</keyword>
<comment type="caution">
    <text evidence="6">The sequence shown here is derived from an EMBL/GenBank/DDBJ whole genome shotgun (WGS) entry which is preliminary data.</text>
</comment>
<dbReference type="PANTHER" id="PTHR45138">
    <property type="entry name" value="REGULATORY COMPONENTS OF SENSORY TRANSDUCTION SYSTEM"/>
    <property type="match status" value="1"/>
</dbReference>
<organism evidence="6 7">
    <name type="scientific">Emcibacter nanhaiensis</name>
    <dbReference type="NCBI Taxonomy" id="1505037"/>
    <lineage>
        <taxon>Bacteria</taxon>
        <taxon>Pseudomonadati</taxon>
        <taxon>Pseudomonadota</taxon>
        <taxon>Alphaproteobacteria</taxon>
        <taxon>Emcibacterales</taxon>
        <taxon>Emcibacteraceae</taxon>
        <taxon>Emcibacter</taxon>
    </lineage>
</organism>
<protein>
    <recommendedName>
        <fullName evidence="1">diguanylate cyclase</fullName>
        <ecNumber evidence="1">2.7.7.65</ecNumber>
    </recommendedName>
</protein>
<evidence type="ECO:0000256" key="2">
    <source>
        <dbReference type="ARBA" id="ARBA00034247"/>
    </source>
</evidence>
<dbReference type="PANTHER" id="PTHR45138:SF9">
    <property type="entry name" value="DIGUANYLATE CYCLASE DGCM-RELATED"/>
    <property type="match status" value="1"/>
</dbReference>
<dbReference type="RefSeq" id="WP_139942084.1">
    <property type="nucleotide sequence ID" value="NZ_JBHSYP010000005.1"/>
</dbReference>
<proteinExistence type="predicted"/>
<dbReference type="EC" id="2.7.7.65" evidence="1"/>
<dbReference type="Gene3D" id="3.30.70.270">
    <property type="match status" value="1"/>
</dbReference>
<evidence type="ECO:0000259" key="5">
    <source>
        <dbReference type="PROSITE" id="PS50887"/>
    </source>
</evidence>
<dbReference type="EMBL" id="VFIY01000018">
    <property type="protein sequence ID" value="TPD57768.1"/>
    <property type="molecule type" value="Genomic_DNA"/>
</dbReference>
<feature type="domain" description="GGDEF" evidence="5">
    <location>
        <begin position="115"/>
        <end position="243"/>
    </location>
</feature>
<comment type="catalytic activity">
    <reaction evidence="2">
        <text>2 GTP = 3',3'-c-di-GMP + 2 diphosphate</text>
        <dbReference type="Rhea" id="RHEA:24898"/>
        <dbReference type="ChEBI" id="CHEBI:33019"/>
        <dbReference type="ChEBI" id="CHEBI:37565"/>
        <dbReference type="ChEBI" id="CHEBI:58805"/>
        <dbReference type="EC" id="2.7.7.65"/>
    </reaction>
</comment>
<name>A0A501PC52_9PROT</name>
<sequence length="243" mass="26815">MKVGKTGSVGKSGPVRRKPAVKSGKVEATSSVRSISDTSSVLGIPPEEMTERVQRAIMTLMSEVESMRRELELAHRKISELERLADQDSLINISNRRAFVREMTRMIAYSERYGINSSLIYLDLNDLKVINDSHGHAAGDAALVYLAETMVTCLRDSDIIGRLGGDEFGIILPKASEQDAIKKASFIVDKVNESPLIWDGQEIALNVAFGVYSLKSGESPDQALDEADKKMYAHKQDLKKEKA</sequence>
<dbReference type="InterPro" id="IPR043128">
    <property type="entry name" value="Rev_trsase/Diguanyl_cyclase"/>
</dbReference>
<evidence type="ECO:0000313" key="7">
    <source>
        <dbReference type="Proteomes" id="UP000319148"/>
    </source>
</evidence>
<evidence type="ECO:0000256" key="4">
    <source>
        <dbReference type="SAM" id="MobiDB-lite"/>
    </source>
</evidence>
<dbReference type="GO" id="GO:0043709">
    <property type="term" value="P:cell adhesion involved in single-species biofilm formation"/>
    <property type="evidence" value="ECO:0007669"/>
    <property type="project" value="TreeGrafter"/>
</dbReference>
<dbReference type="GO" id="GO:0052621">
    <property type="term" value="F:diguanylate cyclase activity"/>
    <property type="evidence" value="ECO:0007669"/>
    <property type="project" value="UniProtKB-EC"/>
</dbReference>
<reference evidence="7" key="1">
    <citation type="submission" date="2019-06" db="EMBL/GenBank/DDBJ databases">
        <title>The complete genome of Emcibacter congregatus ZYLT.</title>
        <authorList>
            <person name="Zhao Z."/>
        </authorList>
    </citation>
    <scope>NUCLEOTIDE SEQUENCE [LARGE SCALE GENOMIC DNA]</scope>
    <source>
        <strain evidence="7">MCCC 1A06723</strain>
    </source>
</reference>
<gene>
    <name evidence="6" type="ORF">FIV46_16835</name>
</gene>
<dbReference type="GO" id="GO:1902201">
    <property type="term" value="P:negative regulation of bacterial-type flagellum-dependent cell motility"/>
    <property type="evidence" value="ECO:0007669"/>
    <property type="project" value="TreeGrafter"/>
</dbReference>
<evidence type="ECO:0000313" key="6">
    <source>
        <dbReference type="EMBL" id="TPD57768.1"/>
    </source>
</evidence>
<accession>A0A501PC52</accession>
<dbReference type="CDD" id="cd01949">
    <property type="entry name" value="GGDEF"/>
    <property type="match status" value="1"/>
</dbReference>
<dbReference type="Pfam" id="PF00990">
    <property type="entry name" value="GGDEF"/>
    <property type="match status" value="1"/>
</dbReference>
<dbReference type="GO" id="GO:0005886">
    <property type="term" value="C:plasma membrane"/>
    <property type="evidence" value="ECO:0007669"/>
    <property type="project" value="TreeGrafter"/>
</dbReference>
<dbReference type="NCBIfam" id="TIGR00254">
    <property type="entry name" value="GGDEF"/>
    <property type="match status" value="1"/>
</dbReference>
<dbReference type="SMART" id="SM00267">
    <property type="entry name" value="GGDEF"/>
    <property type="match status" value="1"/>
</dbReference>
<dbReference type="AlphaFoldDB" id="A0A501PC52"/>
<dbReference type="InterPro" id="IPR029787">
    <property type="entry name" value="Nucleotide_cyclase"/>
</dbReference>
<evidence type="ECO:0000256" key="1">
    <source>
        <dbReference type="ARBA" id="ARBA00012528"/>
    </source>
</evidence>
<feature type="coiled-coil region" evidence="3">
    <location>
        <begin position="50"/>
        <end position="84"/>
    </location>
</feature>
<dbReference type="PROSITE" id="PS50887">
    <property type="entry name" value="GGDEF"/>
    <property type="match status" value="1"/>
</dbReference>
<dbReference type="OrthoDB" id="9812260at2"/>
<evidence type="ECO:0000256" key="3">
    <source>
        <dbReference type="SAM" id="Coils"/>
    </source>
</evidence>
<dbReference type="InterPro" id="IPR000160">
    <property type="entry name" value="GGDEF_dom"/>
</dbReference>
<dbReference type="Proteomes" id="UP000319148">
    <property type="component" value="Unassembled WGS sequence"/>
</dbReference>
<keyword evidence="3" id="KW-0175">Coiled coil</keyword>
<dbReference type="InterPro" id="IPR050469">
    <property type="entry name" value="Diguanylate_Cyclase"/>
</dbReference>
<feature type="region of interest" description="Disordered" evidence="4">
    <location>
        <begin position="1"/>
        <end position="32"/>
    </location>
</feature>
<feature type="compositionally biased region" description="Low complexity" evidence="4">
    <location>
        <begin position="1"/>
        <end position="13"/>
    </location>
</feature>
<dbReference type="SUPFAM" id="SSF55073">
    <property type="entry name" value="Nucleotide cyclase"/>
    <property type="match status" value="1"/>
</dbReference>